<sequence>LKTTSELFLSSAAEGADLRTVDPETQARLEALLEAAGIGKLSTADGKAFADPEVLRRLTSSVSCALDEAAAALTRMRAENNHNNGQVDNRSLAEACSDGDVNAVRKLLDEGRSVNEHTEEGESLLCLACSAGYYELAQVLLAMHANVEDRGNKGDITPLMAAASGGYVDIVKLLLVHCADVNAQSSTGNTALTYACAGGFVDVVKVLLKAGANIEDHNENGHTPLMEAASAGHVEVARVLLEYGAGINTHSNEFKESALTLACYKGHLDMVRFLLEAGADQEHKTDEMHTALMEACMDGHVEVARLLLDSGAQVNMPADSFESPLTLAACGGHVELAALLIERGANLEEVNDEGYTPLMEAAREGHEEMVALLLAQGANINAQTEETQETALTLACCGGFSEVADFLIKAGADIELGCSTPLMEAAQEGHLELVKYLLAAGANVHATTATGDTALTYACENGHTDVADVLLQAGADLEHESEGGRTPLMKAARAGHLCTVQFLISKGANVNRATANNDHTVVSLACAGGHLAVVELLLAHGADPTHRLKDGSTMLIEAAKGGHTNVVSYLLDYPNNVLSVPAADLSQLTPPSQDQSQVPRVPVHTLAMVVPPQEPDRTPQENSPPLLGVVKGASKQKSSSLQVADKDVLPPFHPYQPLECIVEETEGKLNELGQRISAIEKAQLKSLELIQGEPLNKDKIEELKKNREEQVQKKKKILKELQKVERQLQMKTQQQFTKEYLETKGQTDTPPALQQQCSLTGVFPEVEADKGLPEDNFSGLPQVDTILSKDDEQHQSPPPAEQIEFVPIQPLPAPQCNFSGNLGYNGTESLELQKALGNQQNVGQQQQIAGQGLLVQEPDGLMVATPAQTLTDTLDDLIAGGLRNIPIFALICSPTPEPCPPAGSNVPPQSVLPMYPSVDIDAHTESNHDTALTLACAGGHEELVSVLIARGANIEHRDKKGFTPLILAATAGHVGVVEILLDKGGDIEAQSERTKDTPLSLACSGGRQEVVDLLLARGANKEHRNVSDYTPLSLAASGGYVNIIKILLNAGAEINSRTGSKLGISPLMLAAMNGHVPAVKLLLDMGSDINAQIETNRNTALTLACFQGRAEVVSLLLDRKANVEHRAKTGLTPLMEAASGGYAEVGRVLLDKGADVNAPPVPSSRDTALTIAADKGHYKFCELLINRGAHIDVRNKKGNTPLWLAANGGHYDVVQLLVQAGADVDAADNRKITPLMSAFRKGHVKVVQFLVKEVNQFPSDIECMRYIATITDKSREESRKQALAAKREKRKEKRKKKKEEQKRKQEEDEENKPKETLELQEDDDEEENDDEVEQEVPIEPPSATTTTTIGISATSTTFTNAFGKKRANVVTTPSTNRKNKKNKTKETPQNMQIILPDQHISLAQQKADKNKINGEPRGGGASGNSDSDNLDSTDCNSESSSGGKSQELNFTMDTNSSERRYASLLIPSQEDKNSTSVILLETVHVTSHSNSLSTTYKSVSLPLSSPNVKLNLTSPKRGQKREEGWKEVVRRGGTESTRYAVQLINALIQDPAKELEDLIPKTHIRTPASSSKSIHANFSSGVSTATASNKNSFPLGAPPLVTSQSSTLSTFQPPNKLNKNVPANVRSSFPVSLPLAYSHPHFALLAAQTMQQIRHPRLPMAQFGGTFSPSPNTWGPFPVRPVNPGSTNSSPKHNSSSRVGTQNGNVLQTESPGLATSTCPVTASSAAASTQPLCVTSNRTPSSVRKQLFACVPKTSAAATAISTVTSTCSTLPSASSAPTNNGQVPTAFLPSTAPPAQHSALKADSFSAVSAPKEKVPTPEQPPTSACPPVSASSSCSVSGSSSSAGTDARPASSPAPPSGAQEEALPTSMAEISPSMSMPFSSSSETAPLSLASPRSVVADNQDNSNLPQVAVPAPRVTHRMQSRGSFYSVVPNANLHQDPQSIFVTNQVPLTPSQGPPAAVQLSSAMNVMNGSQMHINPANKSLPPAFGPATLFNHFSSLFDSNQVPANQAWGDCPLSTRAAADPSFTVQSTFLNNSVLGHVENVHPDNSKAPGFRPPSQRVSTSESPIPSVSSGSSSPLSAASAPANLGQPKPGNSNPDRKVPPPIGTERLARIRQGGSVTPTPLGTNFSAPVGHSGIWSFEGLSGWSQPVMGSHPMHQQLSDPGTFSQHQPMERDDSGIVAPSNIFHQPMPNSFVDFSKGLPISMYGGTLIPSHPQLADGPGGPLFNGLHTPDPAWNPMIKVVQNSTECTDAQQVIWPGTWAPHIGNMHLKYVN</sequence>
<feature type="repeat" description="ANK" evidence="9">
    <location>
        <begin position="417"/>
        <end position="449"/>
    </location>
</feature>
<feature type="repeat" description="ANK" evidence="9">
    <location>
        <begin position="483"/>
        <end position="515"/>
    </location>
</feature>
<evidence type="ECO:0000256" key="2">
    <source>
        <dbReference type="ARBA" id="ARBA00022490"/>
    </source>
</evidence>
<dbReference type="SMART" id="SM00248">
    <property type="entry name" value="ANK"/>
    <property type="match status" value="25"/>
</dbReference>
<feature type="compositionally biased region" description="Low complexity" evidence="11">
    <location>
        <begin position="1423"/>
        <end position="1437"/>
    </location>
</feature>
<evidence type="ECO:0000256" key="4">
    <source>
        <dbReference type="ARBA" id="ARBA00022737"/>
    </source>
</evidence>
<evidence type="ECO:0000256" key="6">
    <source>
        <dbReference type="ARBA" id="ARBA00022990"/>
    </source>
</evidence>
<feature type="repeat" description="ANK" evidence="9">
    <location>
        <begin position="960"/>
        <end position="992"/>
    </location>
</feature>
<reference evidence="12" key="1">
    <citation type="submission" date="2025-08" db="UniProtKB">
        <authorList>
            <consortium name="Ensembl"/>
        </authorList>
    </citation>
    <scope>IDENTIFICATION</scope>
</reference>
<evidence type="ECO:0000256" key="3">
    <source>
        <dbReference type="ARBA" id="ARBA00022553"/>
    </source>
</evidence>
<dbReference type="FunFam" id="1.25.40.20:FF:000055">
    <property type="entry name" value="ankyrin repeat domain-containing protein 17 isoform X2"/>
    <property type="match status" value="1"/>
</dbReference>
<dbReference type="PANTHER" id="PTHR23206">
    <property type="entry name" value="MASK PROTEIN"/>
    <property type="match status" value="1"/>
</dbReference>
<reference evidence="12" key="2">
    <citation type="submission" date="2025-09" db="UniProtKB">
        <authorList>
            <consortium name="Ensembl"/>
        </authorList>
    </citation>
    <scope>IDENTIFICATION</scope>
</reference>
<comment type="subcellular location">
    <subcellularLocation>
        <location evidence="1">Cytoplasm</location>
    </subcellularLocation>
</comment>
<feature type="repeat" description="ANK" evidence="9">
    <location>
        <begin position="1062"/>
        <end position="1094"/>
    </location>
</feature>
<feature type="compositionally biased region" description="Polar residues" evidence="11">
    <location>
        <begin position="1901"/>
        <end position="1910"/>
    </location>
</feature>
<feature type="region of interest" description="Disordered" evidence="11">
    <location>
        <begin position="1666"/>
        <end position="1705"/>
    </location>
</feature>
<dbReference type="FunFam" id="1.25.40.20:FF:000068">
    <property type="entry name" value="ankyrin repeat domain-containing protein 17 isoform X5"/>
    <property type="match status" value="1"/>
</dbReference>
<feature type="repeat" description="ANK" evidence="9">
    <location>
        <begin position="287"/>
        <end position="319"/>
    </location>
</feature>
<evidence type="ECO:0000313" key="13">
    <source>
        <dbReference type="Proteomes" id="UP000694408"/>
    </source>
</evidence>
<keyword evidence="5" id="KW-0694">RNA-binding</keyword>
<feature type="region of interest" description="Disordered" evidence="11">
    <location>
        <begin position="1364"/>
        <end position="1391"/>
    </location>
</feature>
<evidence type="ECO:0000313" key="12">
    <source>
        <dbReference type="Ensembl" id="ENSJHYP00000007661.1"/>
    </source>
</evidence>
<keyword evidence="4" id="KW-0677">Repeat</keyword>
<feature type="coiled-coil region" evidence="10">
    <location>
        <begin position="662"/>
        <end position="734"/>
    </location>
</feature>
<accession>A0A8C5IT48</accession>
<dbReference type="Pfam" id="PF12796">
    <property type="entry name" value="Ank_2"/>
    <property type="match status" value="9"/>
</dbReference>
<proteinExistence type="predicted"/>
<feature type="compositionally biased region" description="Low complexity" evidence="11">
    <location>
        <begin position="1828"/>
        <end position="1854"/>
    </location>
</feature>
<feature type="repeat" description="ANK" evidence="9">
    <location>
        <begin position="254"/>
        <end position="286"/>
    </location>
</feature>
<feature type="compositionally biased region" description="Polar residues" evidence="11">
    <location>
        <begin position="1772"/>
        <end position="1785"/>
    </location>
</feature>
<evidence type="ECO:0000256" key="10">
    <source>
        <dbReference type="SAM" id="Coils"/>
    </source>
</evidence>
<feature type="repeat" description="ANK" evidence="9">
    <location>
        <begin position="154"/>
        <end position="186"/>
    </location>
</feature>
<feature type="repeat" description="ANK" evidence="9">
    <location>
        <begin position="187"/>
        <end position="219"/>
    </location>
</feature>
<feature type="compositionally biased region" description="Low complexity" evidence="11">
    <location>
        <begin position="2065"/>
        <end position="2089"/>
    </location>
</feature>
<feature type="repeat" description="ANK" evidence="9">
    <location>
        <begin position="1096"/>
        <end position="1128"/>
    </location>
</feature>
<dbReference type="FunFam" id="1.25.40.20:FF:000014">
    <property type="entry name" value="ankyrin repeat domain-containing protein 17 isoform X2"/>
    <property type="match status" value="1"/>
</dbReference>
<evidence type="ECO:0000256" key="1">
    <source>
        <dbReference type="ARBA" id="ARBA00004496"/>
    </source>
</evidence>
<keyword evidence="13" id="KW-1185">Reference proteome</keyword>
<feature type="repeat" description="ANK" evidence="9">
    <location>
        <begin position="353"/>
        <end position="385"/>
    </location>
</feature>
<evidence type="ECO:0000256" key="7">
    <source>
        <dbReference type="ARBA" id="ARBA00023043"/>
    </source>
</evidence>
<evidence type="ECO:0000256" key="9">
    <source>
        <dbReference type="PROSITE-ProRule" id="PRU00023"/>
    </source>
</evidence>
<feature type="repeat" description="ANK" evidence="9">
    <location>
        <begin position="994"/>
        <end position="1026"/>
    </location>
</feature>
<feature type="compositionally biased region" description="Basic residues" evidence="11">
    <location>
        <begin position="1287"/>
        <end position="1297"/>
    </location>
</feature>
<feature type="compositionally biased region" description="Low complexity" evidence="11">
    <location>
        <begin position="1342"/>
        <end position="1351"/>
    </location>
</feature>
<feature type="region of interest" description="Disordered" evidence="11">
    <location>
        <begin position="1769"/>
        <end position="1913"/>
    </location>
</feature>
<feature type="region of interest" description="Disordered" evidence="11">
    <location>
        <begin position="1410"/>
        <end position="1450"/>
    </location>
</feature>
<feature type="repeat" description="ANK" evidence="9">
    <location>
        <begin position="450"/>
        <end position="482"/>
    </location>
</feature>
<name>A0A8C5IT48_JUNHY</name>
<dbReference type="GO" id="GO:0005737">
    <property type="term" value="C:cytoplasm"/>
    <property type="evidence" value="ECO:0007669"/>
    <property type="project" value="UniProtKB-SubCell"/>
</dbReference>
<keyword evidence="6" id="KW-0007">Acetylation</keyword>
<dbReference type="PROSITE" id="PS50297">
    <property type="entry name" value="ANK_REP_REGION"/>
    <property type="match status" value="20"/>
</dbReference>
<evidence type="ECO:0008006" key="14">
    <source>
        <dbReference type="Google" id="ProtNLM"/>
    </source>
</evidence>
<dbReference type="FunFam" id="1.25.40.20:FF:000046">
    <property type="entry name" value="Ankyrin repeat and KH domain-containing protein 1"/>
    <property type="match status" value="1"/>
</dbReference>
<keyword evidence="2" id="KW-0963">Cytoplasm</keyword>
<protein>
    <recommendedName>
        <fullName evidence="14">ANKH1 protein</fullName>
    </recommendedName>
</protein>
<dbReference type="GO" id="GO:0003723">
    <property type="term" value="F:RNA binding"/>
    <property type="evidence" value="ECO:0007669"/>
    <property type="project" value="UniProtKB-KW"/>
</dbReference>
<dbReference type="PRINTS" id="PR01415">
    <property type="entry name" value="ANKYRIN"/>
</dbReference>
<dbReference type="PANTHER" id="PTHR23206:SF5">
    <property type="entry name" value="ANKYRIN REPEAT AND KH DOMAIN-CONTAINING PROTEIN 1"/>
    <property type="match status" value="1"/>
</dbReference>
<dbReference type="Gene3D" id="1.25.40.20">
    <property type="entry name" value="Ankyrin repeat-containing domain"/>
    <property type="match status" value="8"/>
</dbReference>
<evidence type="ECO:0000256" key="5">
    <source>
        <dbReference type="ARBA" id="ARBA00022884"/>
    </source>
</evidence>
<feature type="repeat" description="ANK" evidence="9">
    <location>
        <begin position="1197"/>
        <end position="1229"/>
    </location>
</feature>
<dbReference type="InterPro" id="IPR036770">
    <property type="entry name" value="Ankyrin_rpt-contain_sf"/>
</dbReference>
<evidence type="ECO:0000256" key="11">
    <source>
        <dbReference type="SAM" id="MobiDB-lite"/>
    </source>
</evidence>
<keyword evidence="8 10" id="KW-0175">Coiled coil</keyword>
<feature type="repeat" description="ANK" evidence="9">
    <location>
        <begin position="1027"/>
        <end position="1059"/>
    </location>
</feature>
<feature type="repeat" description="ANK" evidence="9">
    <location>
        <begin position="220"/>
        <end position="252"/>
    </location>
</feature>
<dbReference type="Pfam" id="PF00023">
    <property type="entry name" value="Ank"/>
    <property type="match status" value="1"/>
</dbReference>
<feature type="compositionally biased region" description="Acidic residues" evidence="11">
    <location>
        <begin position="1318"/>
        <end position="1336"/>
    </location>
</feature>
<feature type="repeat" description="ANK" evidence="9">
    <location>
        <begin position="1129"/>
        <end position="1161"/>
    </location>
</feature>
<dbReference type="InterPro" id="IPR051631">
    <property type="entry name" value="Ankyrin-KH/SAM_domain"/>
</dbReference>
<feature type="repeat" description="ANK" evidence="9">
    <location>
        <begin position="517"/>
        <end position="549"/>
    </location>
</feature>
<feature type="compositionally biased region" description="Basic and acidic residues" evidence="11">
    <location>
        <begin position="1298"/>
        <end position="1317"/>
    </location>
</feature>
<dbReference type="Ensembl" id="ENSJHYT00000009316.1">
    <property type="protein sequence ID" value="ENSJHYP00000007661.1"/>
    <property type="gene ID" value="ENSJHYG00000004595.1"/>
</dbReference>
<feature type="repeat" description="ANK" evidence="9">
    <location>
        <begin position="320"/>
        <end position="352"/>
    </location>
</feature>
<feature type="region of interest" description="Disordered" evidence="11">
    <location>
        <begin position="1274"/>
        <end position="1351"/>
    </location>
</feature>
<dbReference type="FunFam" id="1.25.40.20:FF:000114">
    <property type="entry name" value="ankyrin repeat and KH domain-containing protein 1 isoform X2"/>
    <property type="match status" value="1"/>
</dbReference>
<dbReference type="FunFam" id="1.25.40.20:FF:000012">
    <property type="entry name" value="ankyrin repeat domain-containing protein 17 isoform X1"/>
    <property type="match status" value="1"/>
</dbReference>
<keyword evidence="3" id="KW-0597">Phosphoprotein</keyword>
<feature type="region of interest" description="Disordered" evidence="11">
    <location>
        <begin position="2046"/>
        <end position="2109"/>
    </location>
</feature>
<feature type="repeat" description="ANK" evidence="9">
    <location>
        <begin position="927"/>
        <end position="959"/>
    </location>
</feature>
<dbReference type="PROSITE" id="PS50088">
    <property type="entry name" value="ANK_REPEAT"/>
    <property type="match status" value="20"/>
</dbReference>
<organism evidence="12 13">
    <name type="scientific">Junco hyemalis</name>
    <name type="common">Dark-eyed junco</name>
    <dbReference type="NCBI Taxonomy" id="40217"/>
    <lineage>
        <taxon>Eukaryota</taxon>
        <taxon>Metazoa</taxon>
        <taxon>Chordata</taxon>
        <taxon>Craniata</taxon>
        <taxon>Vertebrata</taxon>
        <taxon>Euteleostomi</taxon>
        <taxon>Archelosauria</taxon>
        <taxon>Archosauria</taxon>
        <taxon>Dinosauria</taxon>
        <taxon>Saurischia</taxon>
        <taxon>Theropoda</taxon>
        <taxon>Coelurosauria</taxon>
        <taxon>Aves</taxon>
        <taxon>Neognathae</taxon>
        <taxon>Neoaves</taxon>
        <taxon>Telluraves</taxon>
        <taxon>Australaves</taxon>
        <taxon>Passeriformes</taxon>
        <taxon>Passerellidae</taxon>
        <taxon>Junco</taxon>
    </lineage>
</organism>
<dbReference type="InterPro" id="IPR002110">
    <property type="entry name" value="Ankyrin_rpt"/>
</dbReference>
<dbReference type="GO" id="GO:0045087">
    <property type="term" value="P:innate immune response"/>
    <property type="evidence" value="ECO:0007669"/>
    <property type="project" value="TreeGrafter"/>
</dbReference>
<evidence type="ECO:0000256" key="8">
    <source>
        <dbReference type="ARBA" id="ARBA00023054"/>
    </source>
</evidence>
<feature type="compositionally biased region" description="Polar residues" evidence="11">
    <location>
        <begin position="1438"/>
        <end position="1450"/>
    </location>
</feature>
<dbReference type="Proteomes" id="UP000694408">
    <property type="component" value="Unplaced"/>
</dbReference>
<feature type="compositionally biased region" description="Low complexity" evidence="11">
    <location>
        <begin position="1686"/>
        <end position="1697"/>
    </location>
</feature>
<feature type="repeat" description="ANK" evidence="9">
    <location>
        <begin position="1164"/>
        <end position="1196"/>
    </location>
</feature>
<dbReference type="GO" id="GO:0005634">
    <property type="term" value="C:nucleus"/>
    <property type="evidence" value="ECO:0007669"/>
    <property type="project" value="UniProtKB-ARBA"/>
</dbReference>
<feature type="compositionally biased region" description="Low complexity" evidence="11">
    <location>
        <begin position="1875"/>
        <end position="1886"/>
    </location>
</feature>
<dbReference type="FunFam" id="1.25.40.20:FF:000156">
    <property type="entry name" value="ankyrin repeat and KH domain-containing protein 1-like isoform X6"/>
    <property type="match status" value="1"/>
</dbReference>
<dbReference type="SUPFAM" id="SSF48403">
    <property type="entry name" value="Ankyrin repeat"/>
    <property type="match status" value="3"/>
</dbReference>
<keyword evidence="7 9" id="KW-0040">ANK repeat</keyword>